<dbReference type="EMBL" id="GIFC01002456">
    <property type="protein sequence ID" value="MXU84539.1"/>
    <property type="molecule type" value="Transcribed_RNA"/>
</dbReference>
<dbReference type="AlphaFoldDB" id="A0A6B0TWQ6"/>
<proteinExistence type="predicted"/>
<evidence type="ECO:0000313" key="1">
    <source>
        <dbReference type="EMBL" id="MXU84539.1"/>
    </source>
</evidence>
<sequence>MLAHFKGMMLPPGMSVSLLSASTHGNDWSSGSSLRDNLMAVLSATCSWMLNEQPSGLSCSTESDVLTLRQMARAAASTSSR</sequence>
<protein>
    <submittedName>
        <fullName evidence="1">Putative secreted protein</fullName>
    </submittedName>
</protein>
<reference evidence="1" key="1">
    <citation type="submission" date="2019-12" db="EMBL/GenBank/DDBJ databases">
        <title>An insight into the sialome of adult female Ixodes ricinus ticks feeding for 6 days.</title>
        <authorList>
            <person name="Perner J."/>
            <person name="Ribeiro J.M.C."/>
        </authorList>
    </citation>
    <scope>NUCLEOTIDE SEQUENCE</scope>
    <source>
        <strain evidence="1">Semi-engorged</strain>
        <tissue evidence="1">Salivary glands</tissue>
    </source>
</reference>
<name>A0A6B0TWQ6_IXORI</name>
<organism evidence="1">
    <name type="scientific">Ixodes ricinus</name>
    <name type="common">Common tick</name>
    <name type="synonym">Acarus ricinus</name>
    <dbReference type="NCBI Taxonomy" id="34613"/>
    <lineage>
        <taxon>Eukaryota</taxon>
        <taxon>Metazoa</taxon>
        <taxon>Ecdysozoa</taxon>
        <taxon>Arthropoda</taxon>
        <taxon>Chelicerata</taxon>
        <taxon>Arachnida</taxon>
        <taxon>Acari</taxon>
        <taxon>Parasitiformes</taxon>
        <taxon>Ixodida</taxon>
        <taxon>Ixodoidea</taxon>
        <taxon>Ixodidae</taxon>
        <taxon>Ixodinae</taxon>
        <taxon>Ixodes</taxon>
    </lineage>
</organism>
<accession>A0A6B0TWQ6</accession>